<organism evidence="2 3">
    <name type="scientific">Pseudomonas fluorescens</name>
    <dbReference type="NCBI Taxonomy" id="294"/>
    <lineage>
        <taxon>Bacteria</taxon>
        <taxon>Pseudomonadati</taxon>
        <taxon>Pseudomonadota</taxon>
        <taxon>Gammaproteobacteria</taxon>
        <taxon>Pseudomonadales</taxon>
        <taxon>Pseudomonadaceae</taxon>
        <taxon>Pseudomonas</taxon>
    </lineage>
</organism>
<proteinExistence type="predicted"/>
<protein>
    <recommendedName>
        <fullName evidence="1">HNH nuclease domain-containing protein</fullName>
    </recommendedName>
</protein>
<evidence type="ECO:0000259" key="1">
    <source>
        <dbReference type="Pfam" id="PF13391"/>
    </source>
</evidence>
<accession>A0A5E6VXU4</accession>
<dbReference type="InterPro" id="IPR003615">
    <property type="entry name" value="HNH_nuc"/>
</dbReference>
<evidence type="ECO:0000313" key="2">
    <source>
        <dbReference type="EMBL" id="VVN20979.1"/>
    </source>
</evidence>
<name>A0A5E6VXU4_PSEFL</name>
<dbReference type="Proteomes" id="UP000325607">
    <property type="component" value="Unassembled WGS sequence"/>
</dbReference>
<dbReference type="AlphaFoldDB" id="A0A5E6VXU4"/>
<dbReference type="EMBL" id="CABVGX010000043">
    <property type="protein sequence ID" value="VVN20979.1"/>
    <property type="molecule type" value="Genomic_DNA"/>
</dbReference>
<sequence length="303" mass="33698">MEKDYSVVRKVLQPLTGSSASQRLEAGKVYTRDDLRNLFEITASSINNGIFKPVALDSVLIFVTEHKTADRTQYEDALVDDVLHMEGQLKGGTDHLIMEHIERGLELLLFYRKKKYEHPGAGFTYEGRFLHHAHEESGPTKFTLHRESSHTLKIADIEAELKNQGEFDPANVVDARKRTLASIVRRQGQSSFRKKLFKAYAGQCAVTGCKIEALLEAAHIVPYLGADTNVVSNGLLLRADIHTLFDLGLLWVDPDSLLVGMAGALLQSEYSSLGHKPLSLPATLSDRPSSKALQAHLDTLRRL</sequence>
<dbReference type="Pfam" id="PF13391">
    <property type="entry name" value="HNH_2"/>
    <property type="match status" value="1"/>
</dbReference>
<gene>
    <name evidence="2" type="ORF">PS645_04299</name>
</gene>
<evidence type="ECO:0000313" key="3">
    <source>
        <dbReference type="Proteomes" id="UP000325607"/>
    </source>
</evidence>
<reference evidence="2 3" key="1">
    <citation type="submission" date="2019-09" db="EMBL/GenBank/DDBJ databases">
        <authorList>
            <person name="Chandra G."/>
            <person name="Truman W A."/>
        </authorList>
    </citation>
    <scope>NUCLEOTIDE SEQUENCE [LARGE SCALE GENOMIC DNA]</scope>
    <source>
        <strain evidence="2">PS645</strain>
    </source>
</reference>
<feature type="domain" description="HNH nuclease" evidence="1">
    <location>
        <begin position="204"/>
        <end position="252"/>
    </location>
</feature>